<dbReference type="EMBL" id="BTCL01000001">
    <property type="protein sequence ID" value="GMK43195.1"/>
    <property type="molecule type" value="Genomic_DNA"/>
</dbReference>
<evidence type="ECO:0000256" key="1">
    <source>
        <dbReference type="SAM" id="Phobius"/>
    </source>
</evidence>
<protein>
    <submittedName>
        <fullName evidence="2">Uncharacterized protein</fullName>
    </submittedName>
</protein>
<feature type="transmembrane region" description="Helical" evidence="1">
    <location>
        <begin position="7"/>
        <end position="28"/>
    </location>
</feature>
<proteinExistence type="predicted"/>
<keyword evidence="1" id="KW-0472">Membrane</keyword>
<keyword evidence="3" id="KW-1185">Reference proteome</keyword>
<comment type="caution">
    <text evidence="2">The sequence shown here is derived from an EMBL/GenBank/DDBJ whole genome shotgun (WGS) entry which is preliminary data.</text>
</comment>
<gene>
    <name evidence="2" type="ORF">PghCCS26_03220</name>
</gene>
<keyword evidence="1" id="KW-1133">Transmembrane helix</keyword>
<dbReference type="RefSeq" id="WP_127493244.1">
    <property type="nucleotide sequence ID" value="NZ_BTCL01000001.1"/>
</dbReference>
<reference evidence="2 3" key="1">
    <citation type="submission" date="2023-05" db="EMBL/GenBank/DDBJ databases">
        <title>Draft genome of Paenibacillus sp. CCS26.</title>
        <authorList>
            <person name="Akita H."/>
            <person name="Shinto Y."/>
            <person name="Kimura Z."/>
        </authorList>
    </citation>
    <scope>NUCLEOTIDE SEQUENCE [LARGE SCALE GENOMIC DNA]</scope>
    <source>
        <strain evidence="2 3">CCS26</strain>
    </source>
</reference>
<organism evidence="2 3">
    <name type="scientific">Paenibacillus glycanilyticus</name>
    <dbReference type="NCBI Taxonomy" id="126569"/>
    <lineage>
        <taxon>Bacteria</taxon>
        <taxon>Bacillati</taxon>
        <taxon>Bacillota</taxon>
        <taxon>Bacilli</taxon>
        <taxon>Bacillales</taxon>
        <taxon>Paenibacillaceae</taxon>
        <taxon>Paenibacillus</taxon>
    </lineage>
</organism>
<dbReference type="Proteomes" id="UP001285921">
    <property type="component" value="Unassembled WGS sequence"/>
</dbReference>
<accession>A0ABQ6NF69</accession>
<evidence type="ECO:0000313" key="2">
    <source>
        <dbReference type="EMBL" id="GMK43195.1"/>
    </source>
</evidence>
<feature type="transmembrane region" description="Helical" evidence="1">
    <location>
        <begin position="40"/>
        <end position="63"/>
    </location>
</feature>
<keyword evidence="1" id="KW-0812">Transmembrane</keyword>
<evidence type="ECO:0000313" key="3">
    <source>
        <dbReference type="Proteomes" id="UP001285921"/>
    </source>
</evidence>
<name>A0ABQ6NF69_9BACL</name>
<sequence>MRNNISTCLMGIGILLLVIGFIEGLVFGDAPDGFHMTIALYWWLSGVTAGFIFIGLSEIVNLLQKLVNKFDANQPVQSGILSLFQPTSSSSIQEKIAEASDTKIKDLTILIDDVRFKGFFVFTDTEVRVMKKSLFQAESEAVLIKEISKNSLSADFERDEDYVIFSFTESGGIHKLAFKTYNIYDYERIINLLKHRESR</sequence>